<name>A0AAV4WC99_9ARAC</name>
<evidence type="ECO:0000256" key="1">
    <source>
        <dbReference type="SAM" id="Phobius"/>
    </source>
</evidence>
<comment type="caution">
    <text evidence="2">The sequence shown here is derived from an EMBL/GenBank/DDBJ whole genome shotgun (WGS) entry which is preliminary data.</text>
</comment>
<dbReference type="EMBL" id="BPLQ01014364">
    <property type="protein sequence ID" value="GIY79233.1"/>
    <property type="molecule type" value="Genomic_DNA"/>
</dbReference>
<keyword evidence="1" id="KW-0472">Membrane</keyword>
<gene>
    <name evidence="2" type="ORF">CDAR_288211</name>
</gene>
<keyword evidence="1" id="KW-0812">Transmembrane</keyword>
<dbReference type="AlphaFoldDB" id="A0AAV4WC99"/>
<evidence type="ECO:0008006" key="4">
    <source>
        <dbReference type="Google" id="ProtNLM"/>
    </source>
</evidence>
<keyword evidence="1" id="KW-1133">Transmembrane helix</keyword>
<dbReference type="Proteomes" id="UP001054837">
    <property type="component" value="Unassembled WGS sequence"/>
</dbReference>
<proteinExistence type="predicted"/>
<evidence type="ECO:0000313" key="3">
    <source>
        <dbReference type="Proteomes" id="UP001054837"/>
    </source>
</evidence>
<organism evidence="2 3">
    <name type="scientific">Caerostris darwini</name>
    <dbReference type="NCBI Taxonomy" id="1538125"/>
    <lineage>
        <taxon>Eukaryota</taxon>
        <taxon>Metazoa</taxon>
        <taxon>Ecdysozoa</taxon>
        <taxon>Arthropoda</taxon>
        <taxon>Chelicerata</taxon>
        <taxon>Arachnida</taxon>
        <taxon>Araneae</taxon>
        <taxon>Araneomorphae</taxon>
        <taxon>Entelegynae</taxon>
        <taxon>Araneoidea</taxon>
        <taxon>Araneidae</taxon>
        <taxon>Caerostris</taxon>
    </lineage>
</organism>
<keyword evidence="3" id="KW-1185">Reference proteome</keyword>
<sequence>MDHGLPRAVPNVQNAGGRRFTLLNMRMAQLADDHCCRCGRHILYDHDCCAPKTSHEWFMVCLKWLMAIFIAVALGVAVVFMSLAFRPSGAVTNSTEIDTVANSTMDASVVNSTVIAPVVDSTTLPSRMSAPVSSCLRLVAENGYKCTSYSY</sequence>
<evidence type="ECO:0000313" key="2">
    <source>
        <dbReference type="EMBL" id="GIY79233.1"/>
    </source>
</evidence>
<protein>
    <recommendedName>
        <fullName evidence="4">CLLAC-motif containing domain-containing protein</fullName>
    </recommendedName>
</protein>
<reference evidence="2 3" key="1">
    <citation type="submission" date="2021-06" db="EMBL/GenBank/DDBJ databases">
        <title>Caerostris darwini draft genome.</title>
        <authorList>
            <person name="Kono N."/>
            <person name="Arakawa K."/>
        </authorList>
    </citation>
    <scope>NUCLEOTIDE SEQUENCE [LARGE SCALE GENOMIC DNA]</scope>
</reference>
<accession>A0AAV4WC99</accession>
<feature type="transmembrane region" description="Helical" evidence="1">
    <location>
        <begin position="64"/>
        <end position="85"/>
    </location>
</feature>